<dbReference type="Proteomes" id="UP000502508">
    <property type="component" value="Chromosome"/>
</dbReference>
<gene>
    <name evidence="1" type="ORF">Pflav_026770</name>
</gene>
<accession>A0A6F8XR33</accession>
<dbReference type="EMBL" id="AP022870">
    <property type="protein sequence ID" value="BCB76267.1"/>
    <property type="molecule type" value="Genomic_DNA"/>
</dbReference>
<sequence length="122" mass="13034">MAADETSVSILSLEDFRQRLERRMEEAGAALLAVLTPPGSEPPALGEFHHAKETALRHGTLNDEYADGLRRLVGALSAAQTATAQVVERYRTAGDLANARVAELQAVLRPVEEALNGGQDNG</sequence>
<reference evidence="1 2" key="1">
    <citation type="submission" date="2020-03" db="EMBL/GenBank/DDBJ databases">
        <title>Whole genome shotgun sequence of Phytohabitans flavus NBRC 107702.</title>
        <authorList>
            <person name="Komaki H."/>
            <person name="Tamura T."/>
        </authorList>
    </citation>
    <scope>NUCLEOTIDE SEQUENCE [LARGE SCALE GENOMIC DNA]</scope>
    <source>
        <strain evidence="1 2">NBRC 107702</strain>
    </source>
</reference>
<keyword evidence="2" id="KW-1185">Reference proteome</keyword>
<evidence type="ECO:0000313" key="2">
    <source>
        <dbReference type="Proteomes" id="UP000502508"/>
    </source>
</evidence>
<dbReference type="AlphaFoldDB" id="A0A6F8XR33"/>
<dbReference type="RefSeq" id="WP_173036363.1">
    <property type="nucleotide sequence ID" value="NZ_AP022870.1"/>
</dbReference>
<reference evidence="1 2" key="2">
    <citation type="submission" date="2020-03" db="EMBL/GenBank/DDBJ databases">
        <authorList>
            <person name="Ichikawa N."/>
            <person name="Kimura A."/>
            <person name="Kitahashi Y."/>
            <person name="Uohara A."/>
        </authorList>
    </citation>
    <scope>NUCLEOTIDE SEQUENCE [LARGE SCALE GENOMIC DNA]</scope>
    <source>
        <strain evidence="1 2">NBRC 107702</strain>
    </source>
</reference>
<name>A0A6F8XR33_9ACTN</name>
<evidence type="ECO:0000313" key="1">
    <source>
        <dbReference type="EMBL" id="BCB76267.1"/>
    </source>
</evidence>
<protein>
    <submittedName>
        <fullName evidence="1">Uncharacterized protein</fullName>
    </submittedName>
</protein>
<dbReference type="KEGG" id="pfla:Pflav_026770"/>
<organism evidence="1 2">
    <name type="scientific">Phytohabitans flavus</name>
    <dbReference type="NCBI Taxonomy" id="1076124"/>
    <lineage>
        <taxon>Bacteria</taxon>
        <taxon>Bacillati</taxon>
        <taxon>Actinomycetota</taxon>
        <taxon>Actinomycetes</taxon>
        <taxon>Micromonosporales</taxon>
        <taxon>Micromonosporaceae</taxon>
    </lineage>
</organism>
<proteinExistence type="predicted"/>